<dbReference type="PANTHER" id="PTHR13847">
    <property type="entry name" value="SARCOSINE DEHYDROGENASE-RELATED"/>
    <property type="match status" value="1"/>
</dbReference>
<keyword evidence="1" id="KW-0560">Oxidoreductase</keyword>
<dbReference type="Pfam" id="PF01266">
    <property type="entry name" value="DAO"/>
    <property type="match status" value="1"/>
</dbReference>
<dbReference type="RefSeq" id="WP_135174017.1">
    <property type="nucleotide sequence ID" value="NZ_SPQT01000003.1"/>
</dbReference>
<dbReference type="Gene3D" id="3.30.9.10">
    <property type="entry name" value="D-Amino Acid Oxidase, subunit A, domain 2"/>
    <property type="match status" value="1"/>
</dbReference>
<feature type="domain" description="FAD dependent oxidoreductase" evidence="2">
    <location>
        <begin position="7"/>
        <end position="349"/>
    </location>
</feature>
<evidence type="ECO:0000256" key="1">
    <source>
        <dbReference type="ARBA" id="ARBA00023002"/>
    </source>
</evidence>
<reference evidence="3 4" key="1">
    <citation type="submission" date="2019-03" db="EMBL/GenBank/DDBJ databases">
        <title>Bradyrhizobium diversity isolated from nodules of Chamaecrista fasciculata.</title>
        <authorList>
            <person name="Klepa M.S."/>
            <person name="Urquiaga M.O."/>
            <person name="Hungria M."/>
            <person name="Delamuta J.R."/>
        </authorList>
    </citation>
    <scope>NUCLEOTIDE SEQUENCE [LARGE SCALE GENOMIC DNA]</scope>
    <source>
        <strain evidence="3 4">CNPSo 3448</strain>
    </source>
</reference>
<dbReference type="InterPro" id="IPR006076">
    <property type="entry name" value="FAD-dep_OxRdtase"/>
</dbReference>
<gene>
    <name evidence="3" type="ORF">E4K65_10090</name>
</gene>
<dbReference type="PRINTS" id="PR00420">
    <property type="entry name" value="RNGMNOXGNASE"/>
</dbReference>
<dbReference type="SUPFAM" id="SSF51905">
    <property type="entry name" value="FAD/NAD(P)-binding domain"/>
    <property type="match status" value="1"/>
</dbReference>
<keyword evidence="4" id="KW-1185">Reference proteome</keyword>
<name>A0A4Y9M2J4_9BRAD</name>
<comment type="caution">
    <text evidence="3">The sequence shown here is derived from an EMBL/GenBank/DDBJ whole genome shotgun (WGS) entry which is preliminary data.</text>
</comment>
<dbReference type="SUPFAM" id="SSF54373">
    <property type="entry name" value="FAD-linked reductases, C-terminal domain"/>
    <property type="match status" value="1"/>
</dbReference>
<dbReference type="GO" id="GO:0016491">
    <property type="term" value="F:oxidoreductase activity"/>
    <property type="evidence" value="ECO:0007669"/>
    <property type="project" value="UniProtKB-KW"/>
</dbReference>
<evidence type="ECO:0000259" key="2">
    <source>
        <dbReference type="Pfam" id="PF01266"/>
    </source>
</evidence>
<organism evidence="3 4">
    <name type="scientific">Bradyrhizobium niftali</name>
    <dbReference type="NCBI Taxonomy" id="2560055"/>
    <lineage>
        <taxon>Bacteria</taxon>
        <taxon>Pseudomonadati</taxon>
        <taxon>Pseudomonadota</taxon>
        <taxon>Alphaproteobacteria</taxon>
        <taxon>Hyphomicrobiales</taxon>
        <taxon>Nitrobacteraceae</taxon>
        <taxon>Bradyrhizobium</taxon>
    </lineage>
</organism>
<accession>A0A4Y9M2J4</accession>
<dbReference type="OrthoDB" id="9815989at2"/>
<protein>
    <submittedName>
        <fullName evidence="3">FAD-binding oxidoreductase</fullName>
    </submittedName>
</protein>
<proteinExistence type="predicted"/>
<sequence>MSATSTDVLIVGGGGAGCSTALHLAKRGARCILLERGQIGGQASGVNYGGVRQQGRHPAELPLARRARDIWAKLPKLIGTDCEFEVTGHLKLARNQAEEADLIAYLDVAKANGLPLIMIGGNVIHQQYPWLGPDVVAGSFAPDDGAANPRLLSPALARAARDAGADIRQFTPVSHLAHDGTQFVVTSGEHEFRARYLVNTAGYWGGAVARAFGEQVPVSPLSPNMLVTEPLPYFIAPNLGVVGGDVYLRQIRRGNVIFGGGRGQSDPDVPSSRPSPEASAAVMAKALQLVPQLAGAQVIRSWTGIDGEMPDQIPVIGLSRTTPDLFHAFGFSGHGFQLGPAVGAIMSELVLDRHTDVPLEPFRIDRFAADQSFNQQGQRHDASHHA</sequence>
<dbReference type="InterPro" id="IPR036188">
    <property type="entry name" value="FAD/NAD-bd_sf"/>
</dbReference>
<evidence type="ECO:0000313" key="4">
    <source>
        <dbReference type="Proteomes" id="UP000297966"/>
    </source>
</evidence>
<dbReference type="EMBL" id="SPQT01000003">
    <property type="protein sequence ID" value="TFV49251.1"/>
    <property type="molecule type" value="Genomic_DNA"/>
</dbReference>
<dbReference type="Proteomes" id="UP000297966">
    <property type="component" value="Unassembled WGS sequence"/>
</dbReference>
<dbReference type="AlphaFoldDB" id="A0A4Y9M2J4"/>
<evidence type="ECO:0000313" key="3">
    <source>
        <dbReference type="EMBL" id="TFV49251.1"/>
    </source>
</evidence>
<dbReference type="Gene3D" id="3.50.50.60">
    <property type="entry name" value="FAD/NAD(P)-binding domain"/>
    <property type="match status" value="1"/>
</dbReference>
<dbReference type="GO" id="GO:0005737">
    <property type="term" value="C:cytoplasm"/>
    <property type="evidence" value="ECO:0007669"/>
    <property type="project" value="TreeGrafter"/>
</dbReference>